<feature type="region of interest" description="Disordered" evidence="1">
    <location>
        <begin position="590"/>
        <end position="611"/>
    </location>
</feature>
<dbReference type="PANTHER" id="PTHR36851">
    <property type="entry name" value="UNNAMED PRODUCT"/>
    <property type="match status" value="1"/>
</dbReference>
<feature type="transmembrane region" description="Helical" evidence="2">
    <location>
        <begin position="66"/>
        <end position="85"/>
    </location>
</feature>
<keyword evidence="2" id="KW-0812">Transmembrane</keyword>
<feature type="transmembrane region" description="Helical" evidence="2">
    <location>
        <begin position="41"/>
        <end position="60"/>
    </location>
</feature>
<dbReference type="EMBL" id="BAABGL010000014">
    <property type="protein sequence ID" value="GAA4391744.1"/>
    <property type="molecule type" value="Genomic_DNA"/>
</dbReference>
<comment type="caution">
    <text evidence="3">The sequence shown here is derived from an EMBL/GenBank/DDBJ whole genome shotgun (WGS) entry which is preliminary data.</text>
</comment>
<accession>A0ABP8JJ91</accession>
<proteinExistence type="predicted"/>
<evidence type="ECO:0000313" key="4">
    <source>
        <dbReference type="Proteomes" id="UP001500642"/>
    </source>
</evidence>
<dbReference type="PANTHER" id="PTHR36851:SF1">
    <property type="entry name" value="GLYCO_TRANS_2-LIKE DOMAIN-CONTAINING PROTEIN"/>
    <property type="match status" value="1"/>
</dbReference>
<keyword evidence="2" id="KW-0472">Membrane</keyword>
<keyword evidence="4" id="KW-1185">Reference proteome</keyword>
<sequence>MTVLPPHARTGFPTAPRSRVGPADLEIPLGARSRLYRAFEILPGAVSISAILLVFLVPLVSPRAGAVYVLCVVGVMFLRAIRGSVDLARGYTRFRASARIDWAARLRDIGRTLEGRRVPASPPHAFRAERHRALLAQVAAHPERYPHPASLVHAVVVAAYNESYSVIAPTLRTLACSSTPGEQMWIVFAYEERGGAEMEHTAQRLRAEFGHRFAVFELVRHPRDLPGEIAGKGANITHAGQHLQALAVRRGVAAESVLVTTLDCDNKPYESYFDYVAYEYIACLERKRRAFQPISLYLSNIWDAPAVTRVIASANCFWNLTCTVRPFSLRNFASHTQPLDALVEMGFWSTRTIVEDGHQFWRSYFHFEGDYAVVPIHVPIHQDAVLAGTLRQTMGAQFRQLSRWSYGASDIAYVAAGVFGAQRRVPLLRSTLHLLTLLEGHVTLACVSVIIALGGWTPFLIMRRTGGADALVSQMPLLVGMIQQIAMISLLISLVVFWNLLPPRPVRYGPARSVAMLAQWLLYPATILGYNATTALYSQSRLLLGRYRERFEVTEKVAGGGAGIPAAGQVRLGTVGLCAMPGTVGLCAMPGTTSSSSSPTRSGRATSSSAD</sequence>
<feature type="transmembrane region" description="Helical" evidence="2">
    <location>
        <begin position="475"/>
        <end position="500"/>
    </location>
</feature>
<feature type="transmembrane region" description="Helical" evidence="2">
    <location>
        <begin position="442"/>
        <end position="463"/>
    </location>
</feature>
<evidence type="ECO:0000256" key="2">
    <source>
        <dbReference type="SAM" id="Phobius"/>
    </source>
</evidence>
<reference evidence="4" key="1">
    <citation type="journal article" date="2019" name="Int. J. Syst. Evol. Microbiol.">
        <title>The Global Catalogue of Microorganisms (GCM) 10K type strain sequencing project: providing services to taxonomists for standard genome sequencing and annotation.</title>
        <authorList>
            <consortium name="The Broad Institute Genomics Platform"/>
            <consortium name="The Broad Institute Genome Sequencing Center for Infectious Disease"/>
            <person name="Wu L."/>
            <person name="Ma J."/>
        </authorList>
    </citation>
    <scope>NUCLEOTIDE SEQUENCE [LARGE SCALE GENOMIC DNA]</scope>
    <source>
        <strain evidence="4">JCM 17808</strain>
    </source>
</reference>
<feature type="transmembrane region" description="Helical" evidence="2">
    <location>
        <begin position="520"/>
        <end position="538"/>
    </location>
</feature>
<gene>
    <name evidence="3" type="ORF">GCM10023167_19290</name>
</gene>
<organism evidence="3 4">
    <name type="scientific">Brevibacterium pityocampae</name>
    <dbReference type="NCBI Taxonomy" id="506594"/>
    <lineage>
        <taxon>Bacteria</taxon>
        <taxon>Bacillati</taxon>
        <taxon>Actinomycetota</taxon>
        <taxon>Actinomycetes</taxon>
        <taxon>Micrococcales</taxon>
        <taxon>Brevibacteriaceae</taxon>
        <taxon>Brevibacterium</taxon>
    </lineage>
</organism>
<keyword evidence="2" id="KW-1133">Transmembrane helix</keyword>
<dbReference type="Proteomes" id="UP001500642">
    <property type="component" value="Unassembled WGS sequence"/>
</dbReference>
<evidence type="ECO:0008006" key="5">
    <source>
        <dbReference type="Google" id="ProtNLM"/>
    </source>
</evidence>
<dbReference type="RefSeq" id="WP_345031690.1">
    <property type="nucleotide sequence ID" value="NZ_BAABGL010000014.1"/>
</dbReference>
<protein>
    <recommendedName>
        <fullName evidence="5">Glycosyltransferase 2-like domain-containing protein</fullName>
    </recommendedName>
</protein>
<name>A0ABP8JJ91_9MICO</name>
<evidence type="ECO:0000256" key="1">
    <source>
        <dbReference type="SAM" id="MobiDB-lite"/>
    </source>
</evidence>
<evidence type="ECO:0000313" key="3">
    <source>
        <dbReference type="EMBL" id="GAA4391744.1"/>
    </source>
</evidence>